<comment type="cofactor">
    <cofactor evidence="8">
        <name>[4Fe-4S] cluster</name>
        <dbReference type="ChEBI" id="CHEBI:49883"/>
    </cofactor>
    <text evidence="8">Binds 1 [4Fe-4S] cluster. The cluster is coordinated with 3 cysteines and an exchangeable S-adenosyl-L-methionine.</text>
</comment>
<dbReference type="GO" id="GO:0018189">
    <property type="term" value="P:pyrroloquinoline quinone biosynthetic process"/>
    <property type="evidence" value="ECO:0007669"/>
    <property type="project" value="UniProtKB-UniRule"/>
</dbReference>
<comment type="caution">
    <text evidence="10">The sequence shown here is derived from an EMBL/GenBank/DDBJ whole genome shotgun (WGS) entry which is preliminary data.</text>
</comment>
<dbReference type="InterPro" id="IPR058240">
    <property type="entry name" value="rSAM_sf"/>
</dbReference>
<dbReference type="GO" id="GO:0005506">
    <property type="term" value="F:iron ion binding"/>
    <property type="evidence" value="ECO:0007669"/>
    <property type="project" value="UniProtKB-UniRule"/>
</dbReference>
<dbReference type="InterPro" id="IPR011843">
    <property type="entry name" value="PQQ_synth_PqqE_bac"/>
</dbReference>
<name>A0A7W9L9D4_9ACTN</name>
<dbReference type="PANTHER" id="PTHR11228:SF7">
    <property type="entry name" value="PQQA PEPTIDE CYCLASE"/>
    <property type="match status" value="1"/>
</dbReference>
<evidence type="ECO:0000256" key="1">
    <source>
        <dbReference type="ARBA" id="ARBA00022485"/>
    </source>
</evidence>
<comment type="similarity">
    <text evidence="8">Belongs to the radical SAM superfamily. PqqE family.</text>
</comment>
<dbReference type="EC" id="1.21.98.4" evidence="8"/>
<comment type="catalytic activity">
    <reaction evidence="8">
        <text>[PQQ precursor protein] + S-adenosyl-L-methionine = E-Y cross-linked-[PQQ precursor protein] + 5'-deoxyadenosine + L-methionine + H(+)</text>
        <dbReference type="Rhea" id="RHEA:56836"/>
        <dbReference type="Rhea" id="RHEA-COMP:14800"/>
        <dbReference type="Rhea" id="RHEA-COMP:14801"/>
        <dbReference type="ChEBI" id="CHEBI:15378"/>
        <dbReference type="ChEBI" id="CHEBI:17319"/>
        <dbReference type="ChEBI" id="CHEBI:57844"/>
        <dbReference type="ChEBI" id="CHEBI:59789"/>
        <dbReference type="ChEBI" id="CHEBI:141026"/>
        <dbReference type="ChEBI" id="CHEBI:141027"/>
        <dbReference type="EC" id="1.21.98.4"/>
    </reaction>
</comment>
<dbReference type="PANTHER" id="PTHR11228">
    <property type="entry name" value="RADICAL SAM DOMAIN PROTEIN"/>
    <property type="match status" value="1"/>
</dbReference>
<dbReference type="CDD" id="cd01335">
    <property type="entry name" value="Radical_SAM"/>
    <property type="match status" value="1"/>
</dbReference>
<sequence length="349" mass="37683">MNAPWAMLAELTHACPLRCPYCSNPTELAARSSELDTGEWRRIFGEAAALGVVHAHLSGGEPLLRRDLAEIVAAADRAGVYTQLVTSGVGLSERRTGELVAAGLRSVQLSVQSATARESDRIAGVASFERKERAAAAVVASGLPLGLNVVLHRANLDAVGEIIELGLAWGAERIELANTQFYGWGLLNRSALLPTREQLARAEAVVQKYREKTDVELIWVIPDYFDGVPKPCMGGWGAISITVAPDGRVLPCPAAYDLPLDLPNTRDHSLGWIWEHSPAFNAYRGTGWMREPCASCPRRTLDFGGCRCQAYALTGDASRTDPACGLSPDHHLVTELAAGGTFTYRRPAR</sequence>
<evidence type="ECO:0000313" key="10">
    <source>
        <dbReference type="EMBL" id="MBB5775469.1"/>
    </source>
</evidence>
<dbReference type="SFLD" id="SFLDG01067">
    <property type="entry name" value="SPASM/twitch_domain_containing"/>
    <property type="match status" value="1"/>
</dbReference>
<evidence type="ECO:0000256" key="3">
    <source>
        <dbReference type="ARBA" id="ARBA00022723"/>
    </source>
</evidence>
<comment type="pathway">
    <text evidence="8">Cofactor biosynthesis; pyrroloquinoline quinone biosynthesis.</text>
</comment>
<keyword evidence="7 8" id="KW-0411">Iron-sulfur</keyword>
<reference evidence="10 11" key="1">
    <citation type="submission" date="2020-08" db="EMBL/GenBank/DDBJ databases">
        <title>Sequencing the genomes of 1000 actinobacteria strains.</title>
        <authorList>
            <person name="Klenk H.-P."/>
        </authorList>
    </citation>
    <scope>NUCLEOTIDE SEQUENCE [LARGE SCALE GENOMIC DNA]</scope>
    <source>
        <strain evidence="10 11">DSM 45507</strain>
    </source>
</reference>
<evidence type="ECO:0000256" key="8">
    <source>
        <dbReference type="HAMAP-Rule" id="MF_00660"/>
    </source>
</evidence>
<feature type="binding site" evidence="8">
    <location>
        <position position="15"/>
    </location>
    <ligand>
        <name>[4Fe-4S] cluster</name>
        <dbReference type="ChEBI" id="CHEBI:49883"/>
        <note>4Fe-4S-S-AdoMet</note>
    </ligand>
</feature>
<feature type="binding site" evidence="8">
    <location>
        <position position="22"/>
    </location>
    <ligand>
        <name>[4Fe-4S] cluster</name>
        <dbReference type="ChEBI" id="CHEBI:49883"/>
        <note>4Fe-4S-S-AdoMet</note>
    </ligand>
</feature>
<dbReference type="GO" id="GO:0051539">
    <property type="term" value="F:4 iron, 4 sulfur cluster binding"/>
    <property type="evidence" value="ECO:0007669"/>
    <property type="project" value="UniProtKB-KW"/>
</dbReference>
<dbReference type="InterPro" id="IPR007197">
    <property type="entry name" value="rSAM"/>
</dbReference>
<keyword evidence="11" id="KW-1185">Reference proteome</keyword>
<dbReference type="HAMAP" id="MF_00660">
    <property type="entry name" value="PqqE"/>
    <property type="match status" value="1"/>
</dbReference>
<dbReference type="SUPFAM" id="SSF102114">
    <property type="entry name" value="Radical SAM enzymes"/>
    <property type="match status" value="1"/>
</dbReference>
<dbReference type="GO" id="GO:0009975">
    <property type="term" value="F:cyclase activity"/>
    <property type="evidence" value="ECO:0007669"/>
    <property type="project" value="UniProtKB-UniRule"/>
</dbReference>
<evidence type="ECO:0000256" key="7">
    <source>
        <dbReference type="ARBA" id="ARBA00023014"/>
    </source>
</evidence>
<dbReference type="PROSITE" id="PS01305">
    <property type="entry name" value="MOAA_NIFB_PQQE"/>
    <property type="match status" value="1"/>
</dbReference>
<accession>A0A7W9L9D4</accession>
<keyword evidence="5 8" id="KW-0560">Oxidoreductase</keyword>
<dbReference type="Gene3D" id="3.20.20.70">
    <property type="entry name" value="Aldolase class I"/>
    <property type="match status" value="1"/>
</dbReference>
<comment type="subunit">
    <text evidence="8">Interacts with PqqD. The interaction is necessary for activity of PqqE.</text>
</comment>
<dbReference type="PROSITE" id="PS51918">
    <property type="entry name" value="RADICAL_SAM"/>
    <property type="match status" value="1"/>
</dbReference>
<dbReference type="Proteomes" id="UP000579153">
    <property type="component" value="Unassembled WGS sequence"/>
</dbReference>
<dbReference type="CDD" id="cd21119">
    <property type="entry name" value="SPASM_PqqE"/>
    <property type="match status" value="1"/>
</dbReference>
<comment type="function">
    <text evidence="8">Catalyzes the cross-linking of a glutamate residue and a tyrosine residue in the PqqA protein as part of the biosynthesis of pyrroloquinoline quinone (PQQ).</text>
</comment>
<dbReference type="Pfam" id="PF13186">
    <property type="entry name" value="SPASM"/>
    <property type="match status" value="1"/>
</dbReference>
<keyword evidence="2 8" id="KW-0949">S-adenosyl-L-methionine</keyword>
<keyword evidence="4 8" id="KW-0884">PQQ biosynthesis</keyword>
<evidence type="ECO:0000256" key="2">
    <source>
        <dbReference type="ARBA" id="ARBA00022691"/>
    </source>
</evidence>
<evidence type="ECO:0000256" key="6">
    <source>
        <dbReference type="ARBA" id="ARBA00023004"/>
    </source>
</evidence>
<evidence type="ECO:0000259" key="9">
    <source>
        <dbReference type="PROSITE" id="PS51918"/>
    </source>
</evidence>
<dbReference type="InterPro" id="IPR000385">
    <property type="entry name" value="MoaA_NifB_PqqE_Fe-S-bd_CS"/>
</dbReference>
<dbReference type="NCBIfam" id="TIGR02109">
    <property type="entry name" value="PQQ_syn_pqqE"/>
    <property type="match status" value="1"/>
</dbReference>
<organism evidence="10 11">
    <name type="scientific">Nonomuraea jabiensis</name>
    <dbReference type="NCBI Taxonomy" id="882448"/>
    <lineage>
        <taxon>Bacteria</taxon>
        <taxon>Bacillati</taxon>
        <taxon>Actinomycetota</taxon>
        <taxon>Actinomycetes</taxon>
        <taxon>Streptosporangiales</taxon>
        <taxon>Streptosporangiaceae</taxon>
        <taxon>Nonomuraea</taxon>
    </lineage>
</organism>
<evidence type="ECO:0000313" key="11">
    <source>
        <dbReference type="Proteomes" id="UP000579153"/>
    </source>
</evidence>
<dbReference type="NCBIfam" id="TIGR04085">
    <property type="entry name" value="rSAM_more_4Fe4S"/>
    <property type="match status" value="1"/>
</dbReference>
<dbReference type="RefSeq" id="WP_221519281.1">
    <property type="nucleotide sequence ID" value="NZ_JACHMB010000001.1"/>
</dbReference>
<protein>
    <recommendedName>
        <fullName evidence="8">PqqA peptide cyclase</fullName>
        <ecNumber evidence="8">1.21.98.4</ecNumber>
    </recommendedName>
    <alternativeName>
        <fullName evidence="8">Coenzyme PQQ synthesis protein E</fullName>
    </alternativeName>
</protein>
<dbReference type="SFLD" id="SFLDS00029">
    <property type="entry name" value="Radical_SAM"/>
    <property type="match status" value="1"/>
</dbReference>
<dbReference type="InterPro" id="IPR050377">
    <property type="entry name" value="Radical_SAM_PqqE_MftC-like"/>
</dbReference>
<dbReference type="GO" id="GO:0016491">
    <property type="term" value="F:oxidoreductase activity"/>
    <property type="evidence" value="ECO:0007669"/>
    <property type="project" value="UniProtKB-KW"/>
</dbReference>
<dbReference type="SFLD" id="SFLDG01386">
    <property type="entry name" value="main_SPASM_domain-containing"/>
    <property type="match status" value="1"/>
</dbReference>
<dbReference type="UniPathway" id="UPA00539"/>
<keyword evidence="6 8" id="KW-0408">Iron</keyword>
<keyword evidence="3 8" id="KW-0479">Metal-binding</keyword>
<dbReference type="SFLD" id="SFLDF00280">
    <property type="entry name" value="coenzyme_PQQ_synthesis_protein"/>
    <property type="match status" value="1"/>
</dbReference>
<feature type="domain" description="Radical SAM core" evidence="9">
    <location>
        <begin position="1"/>
        <end position="216"/>
    </location>
</feature>
<dbReference type="InterPro" id="IPR023885">
    <property type="entry name" value="4Fe4S-binding_SPASM_dom"/>
</dbReference>
<dbReference type="PIRSF" id="PIRSF037420">
    <property type="entry name" value="PQQ_syn_pqqE"/>
    <property type="match status" value="1"/>
</dbReference>
<dbReference type="InterPro" id="IPR013785">
    <property type="entry name" value="Aldolase_TIM"/>
</dbReference>
<dbReference type="AlphaFoldDB" id="A0A7W9L9D4"/>
<evidence type="ECO:0000256" key="5">
    <source>
        <dbReference type="ARBA" id="ARBA00023002"/>
    </source>
</evidence>
<keyword evidence="1 8" id="KW-0004">4Fe-4S</keyword>
<dbReference type="EMBL" id="JACHMB010000001">
    <property type="protein sequence ID" value="MBB5775469.1"/>
    <property type="molecule type" value="Genomic_DNA"/>
</dbReference>
<evidence type="ECO:0000256" key="4">
    <source>
        <dbReference type="ARBA" id="ARBA00022905"/>
    </source>
</evidence>
<gene>
    <name evidence="8" type="primary">pqqE</name>
    <name evidence="10" type="ORF">HD596_002225</name>
</gene>
<dbReference type="GO" id="GO:1904047">
    <property type="term" value="F:S-adenosyl-L-methionine binding"/>
    <property type="evidence" value="ECO:0007669"/>
    <property type="project" value="UniProtKB-UniRule"/>
</dbReference>
<proteinExistence type="inferred from homology"/>
<feature type="binding site" evidence="8">
    <location>
        <position position="19"/>
    </location>
    <ligand>
        <name>[4Fe-4S] cluster</name>
        <dbReference type="ChEBI" id="CHEBI:49883"/>
        <note>4Fe-4S-S-AdoMet</note>
    </ligand>
</feature>
<dbReference type="InterPro" id="IPR017200">
    <property type="entry name" value="PqqE-like"/>
</dbReference>
<dbReference type="Pfam" id="PF04055">
    <property type="entry name" value="Radical_SAM"/>
    <property type="match status" value="1"/>
</dbReference>